<accession>A0ABW8IZS2</accession>
<evidence type="ECO:0000313" key="1">
    <source>
        <dbReference type="EMBL" id="MFK2875028.1"/>
    </source>
</evidence>
<gene>
    <name evidence="1" type="ORF">ISP13_15915</name>
</gene>
<proteinExistence type="predicted"/>
<name>A0ABW8IZS2_9GAMM</name>
<organism evidence="1 2">
    <name type="scientific">Dyella lipolytica</name>
    <dbReference type="NCBI Taxonomy" id="1867835"/>
    <lineage>
        <taxon>Bacteria</taxon>
        <taxon>Pseudomonadati</taxon>
        <taxon>Pseudomonadota</taxon>
        <taxon>Gammaproteobacteria</taxon>
        <taxon>Lysobacterales</taxon>
        <taxon>Rhodanobacteraceae</taxon>
        <taxon>Dyella</taxon>
    </lineage>
</organism>
<keyword evidence="2" id="KW-1185">Reference proteome</keyword>
<dbReference type="Proteomes" id="UP001620405">
    <property type="component" value="Unassembled WGS sequence"/>
</dbReference>
<dbReference type="RefSeq" id="WP_284395997.1">
    <property type="nucleotide sequence ID" value="NZ_BSNQ01000003.1"/>
</dbReference>
<reference evidence="1 2" key="1">
    <citation type="submission" date="2020-10" db="EMBL/GenBank/DDBJ databases">
        <title>Phylogeny of dyella-like bacteria.</title>
        <authorList>
            <person name="Fu J."/>
        </authorList>
    </citation>
    <scope>NUCLEOTIDE SEQUENCE [LARGE SCALE GENOMIC DNA]</scope>
    <source>
        <strain evidence="1 2">DHOB07</strain>
    </source>
</reference>
<dbReference type="EMBL" id="JADIKG010000013">
    <property type="protein sequence ID" value="MFK2875028.1"/>
    <property type="molecule type" value="Genomic_DNA"/>
</dbReference>
<evidence type="ECO:0000313" key="2">
    <source>
        <dbReference type="Proteomes" id="UP001620405"/>
    </source>
</evidence>
<comment type="caution">
    <text evidence="1">The sequence shown here is derived from an EMBL/GenBank/DDBJ whole genome shotgun (WGS) entry which is preliminary data.</text>
</comment>
<protein>
    <submittedName>
        <fullName evidence="1">Uncharacterized protein</fullName>
    </submittedName>
</protein>
<sequence>MGPEITEHREVQIRYGYSIRDDLFYAHFDLPTKQQSRGFQRSVQMHMSPGISPGKDKVSASTEQEVLTKARTRIDQYFNE</sequence>